<evidence type="ECO:0008006" key="3">
    <source>
        <dbReference type="Google" id="ProtNLM"/>
    </source>
</evidence>
<sequence length="228" mass="25028">MYTLLAKLSLCLAVIAAAHGPKERLDAWNRLSASFGEETKIQWNEALQTPSRIEGTLSPPSAHSHPWIARQTMNNLKNVYGIRRPEQDLVIAGSGTLPSGGSYVIFRHLLYGKPVYGDELVAEIDPSGIVRRIYGTFHSDLEKKHFYRPLHAAVSDKQAVQTARAALSNPASRNLPATVSLMYLPSRKGNPLVYVVRFEGGSAGPDSTSRYVDIVMVHALTGHIIETP</sequence>
<gene>
    <name evidence="1" type="ORF">SK3146_00546</name>
</gene>
<evidence type="ECO:0000313" key="1">
    <source>
        <dbReference type="EMBL" id="UQZ81390.1"/>
    </source>
</evidence>
<name>A0ABY4RGW9_9BACL</name>
<dbReference type="RefSeq" id="WP_249863632.1">
    <property type="nucleotide sequence ID" value="NZ_CP027059.1"/>
</dbReference>
<dbReference type="Proteomes" id="UP001057134">
    <property type="component" value="Chromosome"/>
</dbReference>
<evidence type="ECO:0000313" key="2">
    <source>
        <dbReference type="Proteomes" id="UP001057134"/>
    </source>
</evidence>
<dbReference type="EMBL" id="CP027059">
    <property type="protein sequence ID" value="UQZ81390.1"/>
    <property type="molecule type" value="Genomic_DNA"/>
</dbReference>
<proteinExistence type="predicted"/>
<protein>
    <recommendedName>
        <fullName evidence="3">PepSY domain-containing protein</fullName>
    </recommendedName>
</protein>
<reference evidence="1" key="1">
    <citation type="submission" date="2018-02" db="EMBL/GenBank/DDBJ databases">
        <authorList>
            <person name="Kim S.-K."/>
            <person name="Jung H.-I."/>
            <person name="Lee S.-W."/>
        </authorList>
    </citation>
    <scope>NUCLEOTIDE SEQUENCE</scope>
    <source>
        <strain evidence="1">SK3146</strain>
    </source>
</reference>
<accession>A0ABY4RGW9</accession>
<organism evidence="1 2">
    <name type="scientific">Paenibacillus konkukensis</name>
    <dbReference type="NCBI Taxonomy" id="2020716"/>
    <lineage>
        <taxon>Bacteria</taxon>
        <taxon>Bacillati</taxon>
        <taxon>Bacillota</taxon>
        <taxon>Bacilli</taxon>
        <taxon>Bacillales</taxon>
        <taxon>Paenibacillaceae</taxon>
        <taxon>Paenibacillus</taxon>
    </lineage>
</organism>
<reference evidence="1" key="2">
    <citation type="journal article" date="2021" name="J Anim Sci Technol">
        <title>Complete genome sequence of Paenibacillus konkukensis sp. nov. SK3146 as a potential probiotic strain.</title>
        <authorList>
            <person name="Jung H.I."/>
            <person name="Park S."/>
            <person name="Niu K.M."/>
            <person name="Lee S.W."/>
            <person name="Kothari D."/>
            <person name="Yi K.J."/>
            <person name="Kim S.K."/>
        </authorList>
    </citation>
    <scope>NUCLEOTIDE SEQUENCE</scope>
    <source>
        <strain evidence="1">SK3146</strain>
    </source>
</reference>
<keyword evidence="2" id="KW-1185">Reference proteome</keyword>